<feature type="repeat" description="TPR" evidence="3">
    <location>
        <begin position="14"/>
        <end position="47"/>
    </location>
</feature>
<feature type="repeat" description="TPR" evidence="3">
    <location>
        <begin position="273"/>
        <end position="306"/>
    </location>
</feature>
<dbReference type="PROSITE" id="PS50005">
    <property type="entry name" value="TPR"/>
    <property type="match status" value="3"/>
</dbReference>
<evidence type="ECO:0000256" key="1">
    <source>
        <dbReference type="ARBA" id="ARBA00022737"/>
    </source>
</evidence>
<gene>
    <name evidence="4" type="ORF">BHU72_00670</name>
</gene>
<dbReference type="InterPro" id="IPR036915">
    <property type="entry name" value="Cyclin-like_sf"/>
</dbReference>
<evidence type="ECO:0000256" key="2">
    <source>
        <dbReference type="ARBA" id="ARBA00022803"/>
    </source>
</evidence>
<evidence type="ECO:0000256" key="3">
    <source>
        <dbReference type="PROSITE-ProRule" id="PRU00339"/>
    </source>
</evidence>
<dbReference type="InterPro" id="IPR011990">
    <property type="entry name" value="TPR-like_helical_dom_sf"/>
</dbReference>
<sequence length="556" mass="65162">MNANNKIIPLKVNSNFFYERAVRCLDKMNYKGAIKYFRRAVEHDPTSALNHCNLAGVLSEIGEFQESNKILFHVVSNIDPKAVECFYYIANNYANMGEFERAATYANKYLDADFDGEFAADAEEMLEFFGDDESEEPAQNDLARRLLEEGKFKDAAKELVKVLEENPDYQVARNNLALTYFYTGETDQAIIESHKVLKSEPNNMHAHCNLAVFYHELGHQEGMERELNFLKKVIPIHDDHIYKLALTLGMLGEHERSYYYFRRLLKNELTDDPQMFFMTGVAAANTGRYDMAISYWRRTMRLDSKSEIPGFYIQLIERAMQEEIELQAIGYFYSLPFEDYLRRLELKSNKGITTEIFKDPVIKMSMYWALDYSDDKTKSNVIRLLSLVFDSEVQENFEKFLLKPEESDEVKKLILILFHQFDLAGPYRVYIKKKLTNVTQEQVSKMYLTWRPEWLQVLELAIKSLDEKKQESTIYIADLEAIWIDFLTKKGKELGERFHTNSWVAALEYAVHKLHNLKITQKELANKYNISVTSLSSKYHELYETCQRLHKRNKTQ</sequence>
<protein>
    <submittedName>
        <fullName evidence="4">Uncharacterized protein</fullName>
    </submittedName>
</protein>
<keyword evidence="5" id="KW-1185">Reference proteome</keyword>
<keyword evidence="1" id="KW-0677">Repeat</keyword>
<comment type="caution">
    <text evidence="4">The sequence shown here is derived from an EMBL/GenBank/DDBJ whole genome shotgun (WGS) entry which is preliminary data.</text>
</comment>
<dbReference type="Proteomes" id="UP000095255">
    <property type="component" value="Unassembled WGS sequence"/>
</dbReference>
<dbReference type="InterPro" id="IPR050498">
    <property type="entry name" value="Ycf3"/>
</dbReference>
<dbReference type="InterPro" id="IPR019734">
    <property type="entry name" value="TPR_rpt"/>
</dbReference>
<keyword evidence="2 3" id="KW-0802">TPR repeat</keyword>
<dbReference type="Gene3D" id="1.25.40.10">
    <property type="entry name" value="Tetratricopeptide repeat domain"/>
    <property type="match status" value="3"/>
</dbReference>
<organism evidence="4 5">
    <name type="scientific">Desulfuribacillus stibiiarsenatis</name>
    <dbReference type="NCBI Taxonomy" id="1390249"/>
    <lineage>
        <taxon>Bacteria</taxon>
        <taxon>Bacillati</taxon>
        <taxon>Bacillota</taxon>
        <taxon>Desulfuribacillia</taxon>
        <taxon>Desulfuribacillales</taxon>
        <taxon>Desulfuribacillaceae</taxon>
        <taxon>Desulfuribacillus</taxon>
    </lineage>
</organism>
<dbReference type="EMBL" id="MJAT01000001">
    <property type="protein sequence ID" value="OEH86816.1"/>
    <property type="molecule type" value="Genomic_DNA"/>
</dbReference>
<name>A0A1E5L9L5_9FIRM</name>
<dbReference type="PANTHER" id="PTHR44858:SF1">
    <property type="entry name" value="UDP-N-ACETYLGLUCOSAMINE--PEPTIDE N-ACETYLGLUCOSAMINYLTRANSFERASE SPINDLY-RELATED"/>
    <property type="match status" value="1"/>
</dbReference>
<accession>A0A1E5L9L5</accession>
<feature type="repeat" description="TPR" evidence="3">
    <location>
        <begin position="170"/>
        <end position="203"/>
    </location>
</feature>
<dbReference type="SUPFAM" id="SSF47954">
    <property type="entry name" value="Cyclin-like"/>
    <property type="match status" value="1"/>
</dbReference>
<dbReference type="SUPFAM" id="SSF48452">
    <property type="entry name" value="TPR-like"/>
    <property type="match status" value="2"/>
</dbReference>
<dbReference type="STRING" id="1390249.BHU72_00670"/>
<dbReference type="OrthoDB" id="600613at2"/>
<dbReference type="AlphaFoldDB" id="A0A1E5L9L5"/>
<reference evidence="4 5" key="1">
    <citation type="submission" date="2016-09" db="EMBL/GenBank/DDBJ databases">
        <title>Desulfuribacillus arsenicus sp. nov., an obligately anaerobic, dissimilatory arsenic- and antimonate-reducing bacterium isolated from anoxic sediments.</title>
        <authorList>
            <person name="Abin C.A."/>
            <person name="Hollibaugh J.T."/>
        </authorList>
    </citation>
    <scope>NUCLEOTIDE SEQUENCE [LARGE SCALE GENOMIC DNA]</scope>
    <source>
        <strain evidence="4 5">MLFW-2</strain>
    </source>
</reference>
<dbReference type="SMART" id="SM00028">
    <property type="entry name" value="TPR"/>
    <property type="match status" value="5"/>
</dbReference>
<proteinExistence type="predicted"/>
<dbReference type="PANTHER" id="PTHR44858">
    <property type="entry name" value="TETRATRICOPEPTIDE REPEAT PROTEIN 6"/>
    <property type="match status" value="1"/>
</dbReference>
<evidence type="ECO:0000313" key="5">
    <source>
        <dbReference type="Proteomes" id="UP000095255"/>
    </source>
</evidence>
<dbReference type="RefSeq" id="WP_069700694.1">
    <property type="nucleotide sequence ID" value="NZ_MJAT01000001.1"/>
</dbReference>
<dbReference type="Pfam" id="PF14559">
    <property type="entry name" value="TPR_19"/>
    <property type="match status" value="1"/>
</dbReference>
<evidence type="ECO:0000313" key="4">
    <source>
        <dbReference type="EMBL" id="OEH86816.1"/>
    </source>
</evidence>